<evidence type="ECO:0000256" key="4">
    <source>
        <dbReference type="ARBA" id="ARBA00023163"/>
    </source>
</evidence>
<dbReference type="Pfam" id="PF00158">
    <property type="entry name" value="Sigma54_activat"/>
    <property type="match status" value="1"/>
</dbReference>
<sequence>MDGLVSFSRGKLELHGRRLIIHDLYALAQFRRDLIQMVGWEQARRILTRLGFFWGQADAAAMQRLFHWDNVTELLKAGAMLQMLQGVARTELKILRMDEPAGQYWLEFVWHDSGEAEACVSEAGPSEQPSCWKLIGYASGYTSFCLGKSIYFIEQKCRVKGDPLCLAVGKDIDSWGAEISGHLPYFQSADIKGKIIRLSERLKEKELELARERAQLEKALAGPNIFPVEVRNQRFIHILNLASRVAKFDSSVLITGETGVGKEVLARLIHQISTRSEGPFITVNCLAMPETLCESELFGHKAGSFTSASRDQCGLIEEGDGGTVFLDEIGDISPNLQMKLLRVLQEHEILRIGETRPRKVDVRIIAATNRNLEQKVAERTFREDLYYRLKVVSLELPSLRERPEDILPLARHFVHKCAKHLELPLLRLDATCVDYLMEYAWPGNIRELENAIEHAAVLCTDNLILPEHLPSTITKKMTAQISGAQLVKTLSAMENEHIRRVLELTGGHREKTAEILGISVATLYRKLKLLRQEKKSDLPTAQSVFARE</sequence>
<dbReference type="Pfam" id="PF02954">
    <property type="entry name" value="HTH_8"/>
    <property type="match status" value="1"/>
</dbReference>
<dbReference type="InterPro" id="IPR010523">
    <property type="entry name" value="XylR_N"/>
</dbReference>
<dbReference type="PROSITE" id="PS00675">
    <property type="entry name" value="SIGMA54_INTERACT_1"/>
    <property type="match status" value="1"/>
</dbReference>
<dbReference type="Gene3D" id="1.10.8.60">
    <property type="match status" value="1"/>
</dbReference>
<keyword evidence="1" id="KW-0547">Nucleotide-binding</keyword>
<evidence type="ECO:0000259" key="6">
    <source>
        <dbReference type="PROSITE" id="PS50045"/>
    </source>
</evidence>
<dbReference type="InterPro" id="IPR002197">
    <property type="entry name" value="HTH_Fis"/>
</dbReference>
<dbReference type="AlphaFoldDB" id="A0A1F5YSY2"/>
<keyword evidence="5" id="KW-0175">Coiled coil</keyword>
<comment type="caution">
    <text evidence="7">The sequence shown here is derived from an EMBL/GenBank/DDBJ whole genome shotgun (WGS) entry which is preliminary data.</text>
</comment>
<dbReference type="InterPro" id="IPR002078">
    <property type="entry name" value="Sigma_54_int"/>
</dbReference>
<evidence type="ECO:0000313" key="8">
    <source>
        <dbReference type="Proteomes" id="UP000179129"/>
    </source>
</evidence>
<dbReference type="PRINTS" id="PR01590">
    <property type="entry name" value="HTHFIS"/>
</dbReference>
<dbReference type="GO" id="GO:0006355">
    <property type="term" value="P:regulation of DNA-templated transcription"/>
    <property type="evidence" value="ECO:0007669"/>
    <property type="project" value="InterPro"/>
</dbReference>
<keyword evidence="2" id="KW-0067">ATP-binding</keyword>
<dbReference type="Pfam" id="PF06505">
    <property type="entry name" value="XylR_N"/>
    <property type="match status" value="1"/>
</dbReference>
<dbReference type="STRING" id="1817867.A3F83_03650"/>
<proteinExistence type="predicted"/>
<dbReference type="GO" id="GO:0005524">
    <property type="term" value="F:ATP binding"/>
    <property type="evidence" value="ECO:0007669"/>
    <property type="project" value="UniProtKB-KW"/>
</dbReference>
<gene>
    <name evidence="7" type="ORF">A3F83_03650</name>
</gene>
<dbReference type="Proteomes" id="UP000179129">
    <property type="component" value="Unassembled WGS sequence"/>
</dbReference>
<dbReference type="SMART" id="SM00989">
    <property type="entry name" value="V4R"/>
    <property type="match status" value="1"/>
</dbReference>
<dbReference type="PANTHER" id="PTHR32071">
    <property type="entry name" value="TRANSCRIPTIONAL REGULATORY PROTEIN"/>
    <property type="match status" value="1"/>
</dbReference>
<dbReference type="FunFam" id="3.40.50.300:FF:000006">
    <property type="entry name" value="DNA-binding transcriptional regulator NtrC"/>
    <property type="match status" value="1"/>
</dbReference>
<keyword evidence="4" id="KW-0804">Transcription</keyword>
<keyword evidence="3" id="KW-0805">Transcription regulation</keyword>
<dbReference type="SMART" id="SM00382">
    <property type="entry name" value="AAA"/>
    <property type="match status" value="1"/>
</dbReference>
<dbReference type="Gene3D" id="3.30.1380.20">
    <property type="entry name" value="Trafficking protein particle complex subunit 3"/>
    <property type="match status" value="1"/>
</dbReference>
<dbReference type="PROSITE" id="PS50045">
    <property type="entry name" value="SIGMA54_INTERACT_4"/>
    <property type="match status" value="1"/>
</dbReference>
<dbReference type="Gene3D" id="1.10.10.60">
    <property type="entry name" value="Homeodomain-like"/>
    <property type="match status" value="1"/>
</dbReference>
<accession>A0A1F5YSY2</accession>
<evidence type="ECO:0000256" key="2">
    <source>
        <dbReference type="ARBA" id="ARBA00022840"/>
    </source>
</evidence>
<dbReference type="Pfam" id="PF25601">
    <property type="entry name" value="AAA_lid_14"/>
    <property type="match status" value="1"/>
</dbReference>
<dbReference type="CDD" id="cd00009">
    <property type="entry name" value="AAA"/>
    <property type="match status" value="1"/>
</dbReference>
<dbReference type="InterPro" id="IPR025944">
    <property type="entry name" value="Sigma_54_int_dom_CS"/>
</dbReference>
<dbReference type="SUPFAM" id="SSF111126">
    <property type="entry name" value="Ligand-binding domain in the NO signalling and Golgi transport"/>
    <property type="match status" value="1"/>
</dbReference>
<dbReference type="InterPro" id="IPR024096">
    <property type="entry name" value="NO_sig/Golgi_transp_ligand-bd"/>
</dbReference>
<protein>
    <recommendedName>
        <fullName evidence="6">Sigma-54 factor interaction domain-containing protein</fullName>
    </recommendedName>
</protein>
<dbReference type="InterPro" id="IPR025662">
    <property type="entry name" value="Sigma_54_int_dom_ATP-bd_1"/>
</dbReference>
<dbReference type="GO" id="GO:0043565">
    <property type="term" value="F:sequence-specific DNA binding"/>
    <property type="evidence" value="ECO:0007669"/>
    <property type="project" value="InterPro"/>
</dbReference>
<dbReference type="SUPFAM" id="SSF52540">
    <property type="entry name" value="P-loop containing nucleoside triphosphate hydrolases"/>
    <property type="match status" value="1"/>
</dbReference>
<dbReference type="InterPro" id="IPR058031">
    <property type="entry name" value="AAA_lid_NorR"/>
</dbReference>
<evidence type="ECO:0000256" key="1">
    <source>
        <dbReference type="ARBA" id="ARBA00022741"/>
    </source>
</evidence>
<dbReference type="Gene3D" id="3.40.50.300">
    <property type="entry name" value="P-loop containing nucleotide triphosphate hydrolases"/>
    <property type="match status" value="1"/>
</dbReference>
<name>A0A1F5YSY2_9BACT</name>
<feature type="coiled-coil region" evidence="5">
    <location>
        <begin position="195"/>
        <end position="222"/>
    </location>
</feature>
<organism evidence="7 8">
    <name type="scientific">Candidatus Glassbacteria bacterium RIFCSPLOWO2_12_FULL_58_11</name>
    <dbReference type="NCBI Taxonomy" id="1817867"/>
    <lineage>
        <taxon>Bacteria</taxon>
        <taxon>Candidatus Glassiibacteriota</taxon>
    </lineage>
</organism>
<dbReference type="InterPro" id="IPR027417">
    <property type="entry name" value="P-loop_NTPase"/>
</dbReference>
<evidence type="ECO:0000313" key="7">
    <source>
        <dbReference type="EMBL" id="OGG03183.1"/>
    </source>
</evidence>
<reference evidence="7 8" key="1">
    <citation type="journal article" date="2016" name="Nat. Commun.">
        <title>Thousands of microbial genomes shed light on interconnected biogeochemical processes in an aquifer system.</title>
        <authorList>
            <person name="Anantharaman K."/>
            <person name="Brown C.T."/>
            <person name="Hug L.A."/>
            <person name="Sharon I."/>
            <person name="Castelle C.J."/>
            <person name="Probst A.J."/>
            <person name="Thomas B.C."/>
            <person name="Singh A."/>
            <person name="Wilkins M.J."/>
            <person name="Karaoz U."/>
            <person name="Brodie E.L."/>
            <person name="Williams K.H."/>
            <person name="Hubbard S.S."/>
            <person name="Banfield J.F."/>
        </authorList>
    </citation>
    <scope>NUCLEOTIDE SEQUENCE [LARGE SCALE GENOMIC DNA]</scope>
</reference>
<evidence type="ECO:0000256" key="5">
    <source>
        <dbReference type="SAM" id="Coils"/>
    </source>
</evidence>
<dbReference type="SUPFAM" id="SSF46689">
    <property type="entry name" value="Homeodomain-like"/>
    <property type="match status" value="1"/>
</dbReference>
<dbReference type="PROSITE" id="PS00688">
    <property type="entry name" value="SIGMA54_INTERACT_3"/>
    <property type="match status" value="1"/>
</dbReference>
<evidence type="ECO:0000256" key="3">
    <source>
        <dbReference type="ARBA" id="ARBA00023015"/>
    </source>
</evidence>
<dbReference type="InterPro" id="IPR009057">
    <property type="entry name" value="Homeodomain-like_sf"/>
</dbReference>
<dbReference type="EMBL" id="MFIX01000157">
    <property type="protein sequence ID" value="OGG03183.1"/>
    <property type="molecule type" value="Genomic_DNA"/>
</dbReference>
<dbReference type="InterPro" id="IPR003593">
    <property type="entry name" value="AAA+_ATPase"/>
</dbReference>
<feature type="domain" description="Sigma-54 factor interaction" evidence="6">
    <location>
        <begin position="228"/>
        <end position="457"/>
    </location>
</feature>
<dbReference type="InterPro" id="IPR004096">
    <property type="entry name" value="V4R"/>
</dbReference>